<evidence type="ECO:0000313" key="2">
    <source>
        <dbReference type="Proteomes" id="UP000772434"/>
    </source>
</evidence>
<protein>
    <submittedName>
        <fullName evidence="1">Uncharacterized protein</fullName>
    </submittedName>
</protein>
<sequence>MPSFTSLPTKLTTNILQIYVAFYIDPSFDINCVPLNDSSALELEHLSNRKELLSMLTVCRTFAAVLPPLIFQWVNIFSTRAVASFYRAVCSHSGECIG</sequence>
<accession>A0A9P5PF34</accession>
<dbReference type="Proteomes" id="UP000772434">
    <property type="component" value="Unassembled WGS sequence"/>
</dbReference>
<dbReference type="EMBL" id="JADNRY010000184">
    <property type="protein sequence ID" value="KAF9062017.1"/>
    <property type="molecule type" value="Genomic_DNA"/>
</dbReference>
<evidence type="ECO:0000313" key="1">
    <source>
        <dbReference type="EMBL" id="KAF9062017.1"/>
    </source>
</evidence>
<proteinExistence type="predicted"/>
<comment type="caution">
    <text evidence="1">The sequence shown here is derived from an EMBL/GenBank/DDBJ whole genome shotgun (WGS) entry which is preliminary data.</text>
</comment>
<reference evidence="1" key="1">
    <citation type="submission" date="2020-11" db="EMBL/GenBank/DDBJ databases">
        <authorList>
            <consortium name="DOE Joint Genome Institute"/>
            <person name="Ahrendt S."/>
            <person name="Riley R."/>
            <person name="Andreopoulos W."/>
            <person name="Labutti K."/>
            <person name="Pangilinan J."/>
            <person name="Ruiz-Duenas F.J."/>
            <person name="Barrasa J.M."/>
            <person name="Sanchez-Garcia M."/>
            <person name="Camarero S."/>
            <person name="Miyauchi S."/>
            <person name="Serrano A."/>
            <person name="Linde D."/>
            <person name="Babiker R."/>
            <person name="Drula E."/>
            <person name="Ayuso-Fernandez I."/>
            <person name="Pacheco R."/>
            <person name="Padilla G."/>
            <person name="Ferreira P."/>
            <person name="Barriuso J."/>
            <person name="Kellner H."/>
            <person name="Castanera R."/>
            <person name="Alfaro M."/>
            <person name="Ramirez L."/>
            <person name="Pisabarro A.G."/>
            <person name="Kuo A."/>
            <person name="Tritt A."/>
            <person name="Lipzen A."/>
            <person name="He G."/>
            <person name="Yan M."/>
            <person name="Ng V."/>
            <person name="Cullen D."/>
            <person name="Martin F."/>
            <person name="Rosso M.-N."/>
            <person name="Henrissat B."/>
            <person name="Hibbett D."/>
            <person name="Martinez A.T."/>
            <person name="Grigoriev I.V."/>
        </authorList>
    </citation>
    <scope>NUCLEOTIDE SEQUENCE</scope>
    <source>
        <strain evidence="1">AH 40177</strain>
    </source>
</reference>
<dbReference type="AlphaFoldDB" id="A0A9P5PF34"/>
<organism evidence="1 2">
    <name type="scientific">Rhodocollybia butyracea</name>
    <dbReference type="NCBI Taxonomy" id="206335"/>
    <lineage>
        <taxon>Eukaryota</taxon>
        <taxon>Fungi</taxon>
        <taxon>Dikarya</taxon>
        <taxon>Basidiomycota</taxon>
        <taxon>Agaricomycotina</taxon>
        <taxon>Agaricomycetes</taxon>
        <taxon>Agaricomycetidae</taxon>
        <taxon>Agaricales</taxon>
        <taxon>Marasmiineae</taxon>
        <taxon>Omphalotaceae</taxon>
        <taxon>Rhodocollybia</taxon>
    </lineage>
</organism>
<name>A0A9P5PF34_9AGAR</name>
<keyword evidence="2" id="KW-1185">Reference proteome</keyword>
<gene>
    <name evidence="1" type="ORF">BDP27DRAFT_1428370</name>
</gene>